<dbReference type="InterPro" id="IPR004776">
    <property type="entry name" value="Mem_transp_PIN-like"/>
</dbReference>
<evidence type="ECO:0000256" key="6">
    <source>
        <dbReference type="ARBA" id="ARBA00023136"/>
    </source>
</evidence>
<feature type="transmembrane region" description="Helical" evidence="7">
    <location>
        <begin position="279"/>
        <end position="300"/>
    </location>
</feature>
<evidence type="ECO:0000313" key="8">
    <source>
        <dbReference type="EMBL" id="TGG94167.1"/>
    </source>
</evidence>
<feature type="transmembrane region" description="Helical" evidence="7">
    <location>
        <begin position="186"/>
        <end position="207"/>
    </location>
</feature>
<dbReference type="RefSeq" id="WP_135482735.1">
    <property type="nucleotide sequence ID" value="NZ_SRMF01000002.1"/>
</dbReference>
<evidence type="ECO:0000256" key="4">
    <source>
        <dbReference type="ARBA" id="ARBA00022692"/>
    </source>
</evidence>
<feature type="transmembrane region" description="Helical" evidence="7">
    <location>
        <begin position="219"/>
        <end position="237"/>
    </location>
</feature>
<evidence type="ECO:0000256" key="1">
    <source>
        <dbReference type="ARBA" id="ARBA00004141"/>
    </source>
</evidence>
<feature type="transmembrane region" description="Helical" evidence="7">
    <location>
        <begin position="163"/>
        <end position="180"/>
    </location>
</feature>
<protein>
    <submittedName>
        <fullName evidence="8">AEC family transporter</fullName>
    </submittedName>
</protein>
<keyword evidence="2" id="KW-0813">Transport</keyword>
<evidence type="ECO:0000256" key="7">
    <source>
        <dbReference type="SAM" id="Phobius"/>
    </source>
</evidence>
<evidence type="ECO:0000256" key="5">
    <source>
        <dbReference type="ARBA" id="ARBA00022989"/>
    </source>
</evidence>
<sequence length="301" mass="33016">MDALFNETSLQLVQRIFGVVFPLAAIAAVGFLYARKRPTDMAVANRINIDVFIPALIFSVMASSDFRLLDYLPLAFGALVVVLGSALVAWPFCRWLGVAPKTLLPPMMFNNSGNLGIPLLVLAFCEAALPAAIVMFVVSNLLHFTFGIYILEGHSRPLQTLRMPIILATFAGVVWSVWNLPLPEPLFISIDMLGQIAIPLMLFALGVRMTDVDFSQWKLGLWGTVLSPLSGLIPVLLLQPLLQLDAQQFGYLLLFAALPPAVLNYMLSEKYQQEPDKVAAMVLMGNIGSLLFIPVVLAFIL</sequence>
<accession>A0A4Z0W997</accession>
<dbReference type="Pfam" id="PF03547">
    <property type="entry name" value="Mem_trans"/>
    <property type="match status" value="1"/>
</dbReference>
<proteinExistence type="predicted"/>
<feature type="transmembrane region" description="Helical" evidence="7">
    <location>
        <begin position="12"/>
        <end position="34"/>
    </location>
</feature>
<evidence type="ECO:0000256" key="2">
    <source>
        <dbReference type="ARBA" id="ARBA00022448"/>
    </source>
</evidence>
<evidence type="ECO:0000313" key="9">
    <source>
        <dbReference type="Proteomes" id="UP000297475"/>
    </source>
</evidence>
<dbReference type="GO" id="GO:0055085">
    <property type="term" value="P:transmembrane transport"/>
    <property type="evidence" value="ECO:0007669"/>
    <property type="project" value="InterPro"/>
</dbReference>
<reference evidence="8 9" key="1">
    <citation type="submission" date="2019-04" db="EMBL/GenBank/DDBJ databases">
        <title>Natronospirillum operosus gen. nov., sp. nov., a haloalkaliphilic satellite isolated from decaying biomass of laboratory culture of cyanobacterium Geitlerinema sp. and proposal of Natronospirillaceae fam. nov. and Saccharospirillaceae fam. nov.</title>
        <authorList>
            <person name="Kevbrin V."/>
            <person name="Boltyanskaya Y."/>
            <person name="Koziaeva V."/>
            <person name="Grouzdev D.S."/>
            <person name="Park M."/>
            <person name="Cho J."/>
        </authorList>
    </citation>
    <scope>NUCLEOTIDE SEQUENCE [LARGE SCALE GENOMIC DNA]</scope>
    <source>
        <strain evidence="8 9">G-116</strain>
    </source>
</reference>
<dbReference type="EMBL" id="SRMF01000002">
    <property type="protein sequence ID" value="TGG94167.1"/>
    <property type="molecule type" value="Genomic_DNA"/>
</dbReference>
<feature type="transmembrane region" description="Helical" evidence="7">
    <location>
        <begin position="249"/>
        <end position="267"/>
    </location>
</feature>
<comment type="caution">
    <text evidence="8">The sequence shown here is derived from an EMBL/GenBank/DDBJ whole genome shotgun (WGS) entry which is preliminary data.</text>
</comment>
<dbReference type="PANTHER" id="PTHR36838">
    <property type="entry name" value="AUXIN EFFLUX CARRIER FAMILY PROTEIN"/>
    <property type="match status" value="1"/>
</dbReference>
<dbReference type="AlphaFoldDB" id="A0A4Z0W997"/>
<keyword evidence="6 7" id="KW-0472">Membrane</keyword>
<dbReference type="PANTHER" id="PTHR36838:SF1">
    <property type="entry name" value="SLR1864 PROTEIN"/>
    <property type="match status" value="1"/>
</dbReference>
<keyword evidence="4 7" id="KW-0812">Transmembrane</keyword>
<feature type="transmembrane region" description="Helical" evidence="7">
    <location>
        <begin position="46"/>
        <end position="62"/>
    </location>
</feature>
<dbReference type="OrthoDB" id="3238001at2"/>
<keyword evidence="9" id="KW-1185">Reference proteome</keyword>
<name>A0A4Z0W997_9GAMM</name>
<organism evidence="8 9">
    <name type="scientific">Natronospirillum operosum</name>
    <dbReference type="NCBI Taxonomy" id="2759953"/>
    <lineage>
        <taxon>Bacteria</taxon>
        <taxon>Pseudomonadati</taxon>
        <taxon>Pseudomonadota</taxon>
        <taxon>Gammaproteobacteria</taxon>
        <taxon>Oceanospirillales</taxon>
        <taxon>Natronospirillaceae</taxon>
        <taxon>Natronospirillum</taxon>
    </lineage>
</organism>
<evidence type="ECO:0000256" key="3">
    <source>
        <dbReference type="ARBA" id="ARBA00022475"/>
    </source>
</evidence>
<gene>
    <name evidence="8" type="ORF">E4656_08335</name>
</gene>
<dbReference type="GO" id="GO:0016020">
    <property type="term" value="C:membrane"/>
    <property type="evidence" value="ECO:0007669"/>
    <property type="project" value="UniProtKB-SubCell"/>
</dbReference>
<comment type="subcellular location">
    <subcellularLocation>
        <location evidence="1">Membrane</location>
        <topology evidence="1">Multi-pass membrane protein</topology>
    </subcellularLocation>
</comment>
<feature type="transmembrane region" description="Helical" evidence="7">
    <location>
        <begin position="74"/>
        <end position="96"/>
    </location>
</feature>
<dbReference type="Proteomes" id="UP000297475">
    <property type="component" value="Unassembled WGS sequence"/>
</dbReference>
<keyword evidence="5 7" id="KW-1133">Transmembrane helix</keyword>
<keyword evidence="3" id="KW-1003">Cell membrane</keyword>